<evidence type="ECO:0000313" key="2">
    <source>
        <dbReference type="Proteomes" id="UP001549921"/>
    </source>
</evidence>
<reference evidence="1 2" key="1">
    <citation type="submission" date="2024-06" db="EMBL/GenBank/DDBJ databases">
        <title>A chromosome-level genome assembly of beet webworm, Loxostege sticticalis.</title>
        <authorList>
            <person name="Zhang Y."/>
        </authorList>
    </citation>
    <scope>NUCLEOTIDE SEQUENCE [LARGE SCALE GENOMIC DNA]</scope>
    <source>
        <strain evidence="1">AQ028</strain>
        <tissue evidence="1">Male pupae</tissue>
    </source>
</reference>
<gene>
    <name evidence="1" type="ORF">ABMA28_017317</name>
</gene>
<proteinExistence type="predicted"/>
<evidence type="ECO:0000313" key="1">
    <source>
        <dbReference type="EMBL" id="KAL0803216.1"/>
    </source>
</evidence>
<dbReference type="AlphaFoldDB" id="A0ABD0S1U5"/>
<accession>A0ABD0S1U5</accession>
<organism evidence="1 2">
    <name type="scientific">Loxostege sticticalis</name>
    <name type="common">Beet webworm moth</name>
    <dbReference type="NCBI Taxonomy" id="481309"/>
    <lineage>
        <taxon>Eukaryota</taxon>
        <taxon>Metazoa</taxon>
        <taxon>Ecdysozoa</taxon>
        <taxon>Arthropoda</taxon>
        <taxon>Hexapoda</taxon>
        <taxon>Insecta</taxon>
        <taxon>Pterygota</taxon>
        <taxon>Neoptera</taxon>
        <taxon>Endopterygota</taxon>
        <taxon>Lepidoptera</taxon>
        <taxon>Glossata</taxon>
        <taxon>Ditrysia</taxon>
        <taxon>Pyraloidea</taxon>
        <taxon>Crambidae</taxon>
        <taxon>Pyraustinae</taxon>
        <taxon>Loxostege</taxon>
    </lineage>
</organism>
<dbReference type="EMBL" id="JBEDNZ010000058">
    <property type="protein sequence ID" value="KAL0803216.1"/>
    <property type="molecule type" value="Genomic_DNA"/>
</dbReference>
<protein>
    <submittedName>
        <fullName evidence="1">Uncharacterized protein</fullName>
    </submittedName>
</protein>
<sequence length="135" mass="15884">MTKNEDVLAFTKWWPHYYKKKVISEDEKQSFNVSEFRQFDYTLECIGAVKAHPFIDSPVFHTFKLAKDASVPILPTEKAYPSGKIPINNKKIEDLKKIEKYLPPEEDIMLLYNFYQEIFLWPTSENDDEEGLVDS</sequence>
<dbReference type="Proteomes" id="UP001549921">
    <property type="component" value="Unassembled WGS sequence"/>
</dbReference>
<comment type="caution">
    <text evidence="1">The sequence shown here is derived from an EMBL/GenBank/DDBJ whole genome shotgun (WGS) entry which is preliminary data.</text>
</comment>
<name>A0ABD0S1U5_LOXSC</name>